<keyword evidence="3" id="KW-1133">Transmembrane helix</keyword>
<dbReference type="PROSITE" id="PS50127">
    <property type="entry name" value="UBC_2"/>
    <property type="match status" value="1"/>
</dbReference>
<proteinExistence type="predicted"/>
<evidence type="ECO:0000259" key="4">
    <source>
        <dbReference type="PROSITE" id="PS50127"/>
    </source>
</evidence>
<reference evidence="5" key="1">
    <citation type="submission" date="2022-04" db="EMBL/GenBank/DDBJ databases">
        <title>A functionally conserved STORR gene fusion in Papaver species that diverged 16.8 million years ago.</title>
        <authorList>
            <person name="Catania T."/>
        </authorList>
    </citation>
    <scope>NUCLEOTIDE SEQUENCE</scope>
    <source>
        <strain evidence="5">S-188037</strain>
    </source>
</reference>
<feature type="transmembrane region" description="Helical" evidence="3">
    <location>
        <begin position="360"/>
        <end position="380"/>
    </location>
</feature>
<gene>
    <name evidence="5" type="ORF">MKW98_021348</name>
</gene>
<accession>A0AAD4XHJ3</accession>
<dbReference type="PANTHER" id="PTHR46116">
    <property type="entry name" value="(E3-INDEPENDENT) E2 UBIQUITIN-CONJUGATING ENZYME"/>
    <property type="match status" value="1"/>
</dbReference>
<protein>
    <recommendedName>
        <fullName evidence="4">UBC core domain-containing protein</fullName>
    </recommendedName>
</protein>
<comment type="caution">
    <text evidence="5">The sequence shown here is derived from an EMBL/GenBank/DDBJ whole genome shotgun (WGS) entry which is preliminary data.</text>
</comment>
<keyword evidence="3" id="KW-0472">Membrane</keyword>
<dbReference type="InterPro" id="IPR016135">
    <property type="entry name" value="UBQ-conjugating_enzyme/RWD"/>
</dbReference>
<evidence type="ECO:0000256" key="3">
    <source>
        <dbReference type="SAM" id="Phobius"/>
    </source>
</evidence>
<organism evidence="5 6">
    <name type="scientific">Papaver atlanticum</name>
    <dbReference type="NCBI Taxonomy" id="357466"/>
    <lineage>
        <taxon>Eukaryota</taxon>
        <taxon>Viridiplantae</taxon>
        <taxon>Streptophyta</taxon>
        <taxon>Embryophyta</taxon>
        <taxon>Tracheophyta</taxon>
        <taxon>Spermatophyta</taxon>
        <taxon>Magnoliopsida</taxon>
        <taxon>Ranunculales</taxon>
        <taxon>Papaveraceae</taxon>
        <taxon>Papaveroideae</taxon>
        <taxon>Papaver</taxon>
    </lineage>
</organism>
<keyword evidence="2" id="KW-0833">Ubl conjugation pathway</keyword>
<dbReference type="EMBL" id="JAJJMB010008983">
    <property type="protein sequence ID" value="KAI3917586.1"/>
    <property type="molecule type" value="Genomic_DNA"/>
</dbReference>
<sequence>MENYHPCDQEMISIKVLDVEASSQKQEEEEVHMSNIGSEDYEEEVIQIKVEGNSKEAGDEKVKEDIIRREFKQFDIVSLTGEVKNGIILIVPPNPQIRIWTTIILEKSLPDSVYVRVLEHNVARAVIIGGAGTPYSHGLFFFDILLPPNYPNVPPEVRSCYTLPCSNLEKLQIYNRTPEYGARTEINPLAKTWDSNVSTILDRLVSIQLSFQTENPYFRNPSISMNDPHLVEATKAGYKLKLDESFDCNERIFKETCLTMLATLRYPSKHFEEFVALHFHDRAETILTTCNPHRIRYGDRSRHETKLCKGYQESMLNVYTKLLKAFIKNGSSLDDFIGDINLDEDESGYVERHIKFTRRCCLGVCLILAFVSMFFTWGTYEMFIRRNS</sequence>
<name>A0AAD4XHJ3_9MAGN</name>
<keyword evidence="3" id="KW-0812">Transmembrane</keyword>
<dbReference type="InterPro" id="IPR000608">
    <property type="entry name" value="UBC"/>
</dbReference>
<dbReference type="GO" id="GO:0061631">
    <property type="term" value="F:ubiquitin conjugating enzyme activity"/>
    <property type="evidence" value="ECO:0007669"/>
    <property type="project" value="TreeGrafter"/>
</dbReference>
<feature type="domain" description="UBC core" evidence="4">
    <location>
        <begin position="65"/>
        <end position="259"/>
    </location>
</feature>
<keyword evidence="1" id="KW-0808">Transferase</keyword>
<dbReference type="Gene3D" id="3.10.110.10">
    <property type="entry name" value="Ubiquitin Conjugating Enzyme"/>
    <property type="match status" value="1"/>
</dbReference>
<evidence type="ECO:0000313" key="5">
    <source>
        <dbReference type="EMBL" id="KAI3917586.1"/>
    </source>
</evidence>
<keyword evidence="6" id="KW-1185">Reference proteome</keyword>
<dbReference type="PANTHER" id="PTHR46116:SF41">
    <property type="entry name" value="UBIQUITIN-CONJUGATING ENZYME E2 25-RELATED"/>
    <property type="match status" value="1"/>
</dbReference>
<evidence type="ECO:0000256" key="2">
    <source>
        <dbReference type="ARBA" id="ARBA00022786"/>
    </source>
</evidence>
<dbReference type="Proteomes" id="UP001202328">
    <property type="component" value="Unassembled WGS sequence"/>
</dbReference>
<dbReference type="AlphaFoldDB" id="A0AAD4XHJ3"/>
<dbReference type="Pfam" id="PF00179">
    <property type="entry name" value="UQ_con"/>
    <property type="match status" value="1"/>
</dbReference>
<evidence type="ECO:0000313" key="6">
    <source>
        <dbReference type="Proteomes" id="UP001202328"/>
    </source>
</evidence>
<evidence type="ECO:0000256" key="1">
    <source>
        <dbReference type="ARBA" id="ARBA00022679"/>
    </source>
</evidence>
<dbReference type="SUPFAM" id="SSF54495">
    <property type="entry name" value="UBC-like"/>
    <property type="match status" value="1"/>
</dbReference>